<reference evidence="1 2" key="1">
    <citation type="journal article" date="2017" name="Int. J. Syst. Evol. Microbiol.">
        <title>Arachidicoccus ginsenosidivorans sp. nov., with ginsenoside-converting activity isolated from ginseng cultivating soil.</title>
        <authorList>
            <person name="Siddiqi M.Z."/>
            <person name="Aslam Z."/>
            <person name="Im W.T."/>
        </authorList>
    </citation>
    <scope>NUCLEOTIDE SEQUENCE [LARGE SCALE GENOMIC DNA]</scope>
    <source>
        <strain evidence="1 2">Gsoil 809</strain>
    </source>
</reference>
<name>A0A5B8VNY7_9BACT</name>
<dbReference type="Proteomes" id="UP000321291">
    <property type="component" value="Chromosome"/>
</dbReference>
<gene>
    <name evidence="1" type="ORF">FSB73_17105</name>
</gene>
<dbReference type="AlphaFoldDB" id="A0A5B8VNY7"/>
<organism evidence="1 2">
    <name type="scientific">Arachidicoccus ginsenosidivorans</name>
    <dbReference type="NCBI Taxonomy" id="496057"/>
    <lineage>
        <taxon>Bacteria</taxon>
        <taxon>Pseudomonadati</taxon>
        <taxon>Bacteroidota</taxon>
        <taxon>Chitinophagia</taxon>
        <taxon>Chitinophagales</taxon>
        <taxon>Chitinophagaceae</taxon>
        <taxon>Arachidicoccus</taxon>
    </lineage>
</organism>
<dbReference type="OrthoDB" id="681288at2"/>
<dbReference type="EMBL" id="CP042434">
    <property type="protein sequence ID" value="QEC73139.1"/>
    <property type="molecule type" value="Genomic_DNA"/>
</dbReference>
<proteinExistence type="predicted"/>
<protein>
    <recommendedName>
        <fullName evidence="3">Transposase</fullName>
    </recommendedName>
</protein>
<accession>A0A5B8VNY7</accession>
<evidence type="ECO:0008006" key="3">
    <source>
        <dbReference type="Google" id="ProtNLM"/>
    </source>
</evidence>
<evidence type="ECO:0000313" key="1">
    <source>
        <dbReference type="EMBL" id="QEC73139.1"/>
    </source>
</evidence>
<dbReference type="RefSeq" id="WP_146784944.1">
    <property type="nucleotide sequence ID" value="NZ_CP042434.1"/>
</dbReference>
<dbReference type="KEGG" id="agi:FSB73_17105"/>
<sequence>MIYQLNKVSHHFFPELSDWLGEVKDHRIDNCCKYSMSNLLTQVIHMFQVQGSTRNNMNQLRKNGSYFKDNFEALHGDMQLAHFDTVNNVIKTVDAGDLILVLGKMINALIRSKVINPAEGYYHIVMDATGVASYHTPPLDGALSKKKNNTTTYYASVLEAKIITDNGLCLSVASELLSNEGKGFYDKQDCELAAFSRLADQLHKLFPRLPICLHLDGLYANATVMKKCEQYGWKYIITRKDGNLPKLDEQIKDTLEKVSFVYPEVLNPGQKEANLGDVQYLWAANLQHQNHQLNYMEGRFPKHNSQAVTKFAYITNLNINLDSPLLQSIVRRFMSSGRSRWLIENKGFNDQKNNGFNMEHKFVRKSIMNLYKYYILLQIAHIIHQLTIKSKAVVKLVKQSKVTIKMLWDRLKSVLLERVLCKETIMQNRQRCQIRLEKIKRREDKPINLTKPIS</sequence>
<evidence type="ECO:0000313" key="2">
    <source>
        <dbReference type="Proteomes" id="UP000321291"/>
    </source>
</evidence>
<keyword evidence="2" id="KW-1185">Reference proteome</keyword>